<dbReference type="PROSITE" id="PS50929">
    <property type="entry name" value="ABC_TM1F"/>
    <property type="match status" value="1"/>
</dbReference>
<dbReference type="FunFam" id="3.40.50.300:FF:000299">
    <property type="entry name" value="ABC transporter ATP-binding protein/permease"/>
    <property type="match status" value="1"/>
</dbReference>
<feature type="transmembrane region" description="Helical" evidence="10">
    <location>
        <begin position="173"/>
        <end position="195"/>
    </location>
</feature>
<feature type="transmembrane region" description="Helical" evidence="10">
    <location>
        <begin position="293"/>
        <end position="321"/>
    </location>
</feature>
<dbReference type="PROSITE" id="PS50893">
    <property type="entry name" value="ABC_TRANSPORTER_2"/>
    <property type="match status" value="1"/>
</dbReference>
<keyword evidence="5" id="KW-0547">Nucleotide-binding</keyword>
<evidence type="ECO:0000313" key="14">
    <source>
        <dbReference type="EMBL" id="ROO00665.1"/>
    </source>
</evidence>
<gene>
    <name evidence="14" type="ORF">BK674_08840</name>
</gene>
<dbReference type="GO" id="GO:0005524">
    <property type="term" value="F:ATP binding"/>
    <property type="evidence" value="ECO:0007669"/>
    <property type="project" value="UniProtKB-KW"/>
</dbReference>
<dbReference type="Gene3D" id="1.20.1560.10">
    <property type="entry name" value="ABC transporter type 1, transmembrane domain"/>
    <property type="match status" value="1"/>
</dbReference>
<keyword evidence="8 10" id="KW-1133">Transmembrane helix</keyword>
<keyword evidence="9 10" id="KW-0472">Membrane</keyword>
<dbReference type="GO" id="GO:0016887">
    <property type="term" value="F:ATP hydrolysis activity"/>
    <property type="evidence" value="ECO:0007669"/>
    <property type="project" value="InterPro"/>
</dbReference>
<dbReference type="Gene3D" id="3.40.50.300">
    <property type="entry name" value="P-loop containing nucleotide triphosphate hydrolases"/>
    <property type="match status" value="1"/>
</dbReference>
<dbReference type="InterPro" id="IPR036640">
    <property type="entry name" value="ABC1_TM_sf"/>
</dbReference>
<dbReference type="AlphaFoldDB" id="A0A423NQX4"/>
<dbReference type="InterPro" id="IPR003593">
    <property type="entry name" value="AAA+_ATPase"/>
</dbReference>
<evidence type="ECO:0000256" key="6">
    <source>
        <dbReference type="ARBA" id="ARBA00022801"/>
    </source>
</evidence>
<dbReference type="Gene3D" id="3.90.70.10">
    <property type="entry name" value="Cysteine proteinases"/>
    <property type="match status" value="1"/>
</dbReference>
<evidence type="ECO:0000256" key="10">
    <source>
        <dbReference type="SAM" id="Phobius"/>
    </source>
</evidence>
<evidence type="ECO:0000259" key="11">
    <source>
        <dbReference type="PROSITE" id="PS50893"/>
    </source>
</evidence>
<evidence type="ECO:0000256" key="4">
    <source>
        <dbReference type="ARBA" id="ARBA00022692"/>
    </source>
</evidence>
<dbReference type="PROSITE" id="PS50990">
    <property type="entry name" value="PEPTIDASE_C39"/>
    <property type="match status" value="1"/>
</dbReference>
<dbReference type="InterPro" id="IPR005074">
    <property type="entry name" value="Peptidase_C39"/>
</dbReference>
<dbReference type="GO" id="GO:0015421">
    <property type="term" value="F:ABC-type oligopeptide transporter activity"/>
    <property type="evidence" value="ECO:0007669"/>
    <property type="project" value="TreeGrafter"/>
</dbReference>
<dbReference type="InterPro" id="IPR017750">
    <property type="entry name" value="ATPase_T1SS"/>
</dbReference>
<keyword evidence="6" id="KW-0378">Hydrolase</keyword>
<dbReference type="PANTHER" id="PTHR43394">
    <property type="entry name" value="ATP-DEPENDENT PERMEASE MDL1, MITOCHONDRIAL"/>
    <property type="match status" value="1"/>
</dbReference>
<accession>A0A423NQX4</accession>
<dbReference type="NCBIfam" id="TIGR03375">
    <property type="entry name" value="type_I_sec_LssB"/>
    <property type="match status" value="1"/>
</dbReference>
<dbReference type="Pfam" id="PF00664">
    <property type="entry name" value="ABC_membrane"/>
    <property type="match status" value="1"/>
</dbReference>
<reference evidence="14 15" key="1">
    <citation type="submission" date="2016-10" db="EMBL/GenBank/DDBJ databases">
        <title>Comparative genome analysis of multiple Pseudomonas spp. focuses on biocontrol and plant growth promoting traits.</title>
        <authorList>
            <person name="Tao X.-Y."/>
            <person name="Taylor C.G."/>
        </authorList>
    </citation>
    <scope>NUCLEOTIDE SEQUENCE [LARGE SCALE GENOMIC DNA]</scope>
    <source>
        <strain evidence="14 15">36B3</strain>
    </source>
</reference>
<evidence type="ECO:0000259" key="12">
    <source>
        <dbReference type="PROSITE" id="PS50929"/>
    </source>
</evidence>
<dbReference type="InterPro" id="IPR027417">
    <property type="entry name" value="P-loop_NTPase"/>
</dbReference>
<sequence>MTDASITIAEPAAAEAREDYSPWLEAVLKVARHYRLDVSPESVRLASVHSEGRVEEVVRHMARQAGLSVKFAVFDNKSLSRWRTPLVVQLRDGQVGVLESIGETGELGICFSGDQGLQSRMDAAALAEQALRTVILRPTQPVADVRTNDYIKPYDEHWFRRIVLTDLRPYSQVMIASLVANLLGMAGVLFSMQVYDRVIPAESLPTLYVLFGGVMLALLFDFVMRILRLRITDVLGKRADLRVSDLVFGHALRLRNSARPKSTGSFISQLRELEQIRDLITSSTATALADMPFFLLFLLVFYLIGGPLVLIPLVALVFMLLPGIIAQPRLARLANASMREAALRNAMLVESIQGLDDIKALQAEQRFQQQWNQYNAASADSSLRLRTLTNSLVAWTQNVQGGVFAVVIVFGAPMVIAGDLTTGSLVAASILSSRMMGPMAQLTHVLTRWQQAKVALEGLNRIMQMPVDHPEGSQRVHLPAIRGDYRLRQASFRYSEESAPALNSIDLSIRPGERIALLGRNGAGKSTLLQALGGAMDLSSGETTLDGIALAHLDPADLRRDVGLLSQQARLFHGTLRDNITLGAGQASDQEIIAALTVTGALDFVRQLPKGMDHLVLEGGLGLSGGQRQSLLLSRLLIRQPQVLLLDEPTAALDDVTERLLLEKLATWTQGRTLVVATHRVSVLQLVERIIVLDNGRIVIDDHRDAALARLRAPGKGVAV</sequence>
<evidence type="ECO:0000256" key="9">
    <source>
        <dbReference type="ARBA" id="ARBA00023136"/>
    </source>
</evidence>
<feature type="transmembrane region" description="Helical" evidence="10">
    <location>
        <begin position="207"/>
        <end position="227"/>
    </location>
</feature>
<dbReference type="Proteomes" id="UP000284207">
    <property type="component" value="Unassembled WGS sequence"/>
</dbReference>
<dbReference type="GO" id="GO:0006508">
    <property type="term" value="P:proteolysis"/>
    <property type="evidence" value="ECO:0007669"/>
    <property type="project" value="InterPro"/>
</dbReference>
<keyword evidence="3" id="KW-1003">Cell membrane</keyword>
<evidence type="ECO:0000256" key="8">
    <source>
        <dbReference type="ARBA" id="ARBA00022989"/>
    </source>
</evidence>
<evidence type="ECO:0000256" key="3">
    <source>
        <dbReference type="ARBA" id="ARBA00022475"/>
    </source>
</evidence>
<feature type="domain" description="ABC transporter" evidence="11">
    <location>
        <begin position="487"/>
        <end position="720"/>
    </location>
</feature>
<dbReference type="RefSeq" id="WP_065617147.1">
    <property type="nucleotide sequence ID" value="NZ_BSCP01000001.1"/>
</dbReference>
<dbReference type="SMART" id="SM00382">
    <property type="entry name" value="AAA"/>
    <property type="match status" value="1"/>
</dbReference>
<organism evidence="14 15">
    <name type="scientific">Pseudomonas moraviensis</name>
    <dbReference type="NCBI Taxonomy" id="321662"/>
    <lineage>
        <taxon>Bacteria</taxon>
        <taxon>Pseudomonadati</taxon>
        <taxon>Pseudomonadota</taxon>
        <taxon>Gammaproteobacteria</taxon>
        <taxon>Pseudomonadales</taxon>
        <taxon>Pseudomonadaceae</taxon>
        <taxon>Pseudomonas</taxon>
    </lineage>
</organism>
<dbReference type="SUPFAM" id="SSF52540">
    <property type="entry name" value="P-loop containing nucleoside triphosphate hydrolases"/>
    <property type="match status" value="1"/>
</dbReference>
<dbReference type="PANTHER" id="PTHR43394:SF1">
    <property type="entry name" value="ATP-BINDING CASSETTE SUB-FAMILY B MEMBER 10, MITOCHONDRIAL"/>
    <property type="match status" value="1"/>
</dbReference>
<feature type="domain" description="Peptidase C39" evidence="13">
    <location>
        <begin position="15"/>
        <end position="137"/>
    </location>
</feature>
<dbReference type="CDD" id="cd18587">
    <property type="entry name" value="ABC_6TM_LapB_like"/>
    <property type="match status" value="1"/>
</dbReference>
<protein>
    <submittedName>
        <fullName evidence="14">ATP-binding protein</fullName>
    </submittedName>
</protein>
<dbReference type="GO" id="GO:0008233">
    <property type="term" value="F:peptidase activity"/>
    <property type="evidence" value="ECO:0007669"/>
    <property type="project" value="InterPro"/>
</dbReference>
<feature type="domain" description="ABC transmembrane type-1" evidence="12">
    <location>
        <begin position="173"/>
        <end position="451"/>
    </location>
</feature>
<name>A0A423NQX4_9PSED</name>
<evidence type="ECO:0000259" key="13">
    <source>
        <dbReference type="PROSITE" id="PS50990"/>
    </source>
</evidence>
<proteinExistence type="predicted"/>
<evidence type="ECO:0000256" key="1">
    <source>
        <dbReference type="ARBA" id="ARBA00004651"/>
    </source>
</evidence>
<evidence type="ECO:0000256" key="7">
    <source>
        <dbReference type="ARBA" id="ARBA00022840"/>
    </source>
</evidence>
<dbReference type="SUPFAM" id="SSF90123">
    <property type="entry name" value="ABC transporter transmembrane region"/>
    <property type="match status" value="1"/>
</dbReference>
<dbReference type="EMBL" id="MOCA01000004">
    <property type="protein sequence ID" value="ROO00665.1"/>
    <property type="molecule type" value="Genomic_DNA"/>
</dbReference>
<dbReference type="GO" id="GO:0005886">
    <property type="term" value="C:plasma membrane"/>
    <property type="evidence" value="ECO:0007669"/>
    <property type="project" value="UniProtKB-SubCell"/>
</dbReference>
<keyword evidence="2" id="KW-0813">Transport</keyword>
<comment type="subcellular location">
    <subcellularLocation>
        <location evidence="1">Cell membrane</location>
        <topology evidence="1">Multi-pass membrane protein</topology>
    </subcellularLocation>
</comment>
<dbReference type="InterPro" id="IPR003439">
    <property type="entry name" value="ABC_transporter-like_ATP-bd"/>
</dbReference>
<keyword evidence="7 14" id="KW-0067">ATP-binding</keyword>
<dbReference type="InterPro" id="IPR011527">
    <property type="entry name" value="ABC1_TM_dom"/>
</dbReference>
<keyword evidence="4 10" id="KW-0812">Transmembrane</keyword>
<dbReference type="Pfam" id="PF00005">
    <property type="entry name" value="ABC_tran"/>
    <property type="match status" value="1"/>
</dbReference>
<dbReference type="InterPro" id="IPR039421">
    <property type="entry name" value="Type_1_exporter"/>
</dbReference>
<comment type="caution">
    <text evidence="14">The sequence shown here is derived from an EMBL/GenBank/DDBJ whole genome shotgun (WGS) entry which is preliminary data.</text>
</comment>
<evidence type="ECO:0000313" key="15">
    <source>
        <dbReference type="Proteomes" id="UP000284207"/>
    </source>
</evidence>
<evidence type="ECO:0000256" key="5">
    <source>
        <dbReference type="ARBA" id="ARBA00022741"/>
    </source>
</evidence>
<evidence type="ECO:0000256" key="2">
    <source>
        <dbReference type="ARBA" id="ARBA00022448"/>
    </source>
</evidence>